<dbReference type="Proteomes" id="UP000032300">
    <property type="component" value="Chromosome"/>
</dbReference>
<dbReference type="PANTHER" id="PTHR36558">
    <property type="entry name" value="GLR1098 PROTEIN"/>
    <property type="match status" value="1"/>
</dbReference>
<dbReference type="EMBL" id="CP010836">
    <property type="protein sequence ID" value="AJP71340.1"/>
    <property type="molecule type" value="Genomic_DNA"/>
</dbReference>
<keyword evidence="3" id="KW-1185">Reference proteome</keyword>
<evidence type="ECO:0000259" key="1">
    <source>
        <dbReference type="Pfam" id="PF05685"/>
    </source>
</evidence>
<proteinExistence type="predicted"/>
<feature type="domain" description="Putative restriction endonuclease" evidence="1">
    <location>
        <begin position="13"/>
        <end position="165"/>
    </location>
</feature>
<dbReference type="PANTHER" id="PTHR36558:SF1">
    <property type="entry name" value="RESTRICTION ENDONUCLEASE DOMAIN-CONTAINING PROTEIN-RELATED"/>
    <property type="match status" value="1"/>
</dbReference>
<dbReference type="CDD" id="cd06260">
    <property type="entry name" value="DUF820-like"/>
    <property type="match status" value="1"/>
</dbReference>
<accession>A0A7U4J6U7</accession>
<organism evidence="2 3">
    <name type="scientific">Sphingomonas hengshuiensis</name>
    <dbReference type="NCBI Taxonomy" id="1609977"/>
    <lineage>
        <taxon>Bacteria</taxon>
        <taxon>Pseudomonadati</taxon>
        <taxon>Pseudomonadota</taxon>
        <taxon>Alphaproteobacteria</taxon>
        <taxon>Sphingomonadales</taxon>
        <taxon>Sphingomonadaceae</taxon>
        <taxon>Sphingomonas</taxon>
    </lineage>
</organism>
<evidence type="ECO:0000313" key="2">
    <source>
        <dbReference type="EMBL" id="AJP71340.1"/>
    </source>
</evidence>
<dbReference type="InterPro" id="IPR011335">
    <property type="entry name" value="Restrct_endonuc-II-like"/>
</dbReference>
<name>A0A7U4J6U7_9SPHN</name>
<protein>
    <recommendedName>
        <fullName evidence="1">Putative restriction endonuclease domain-containing protein</fullName>
    </recommendedName>
</protein>
<dbReference type="Gene3D" id="3.90.1570.10">
    <property type="entry name" value="tt1808, chain A"/>
    <property type="match status" value="1"/>
</dbReference>
<dbReference type="KEGG" id="sphi:TS85_05420"/>
<dbReference type="OrthoDB" id="155284at2"/>
<dbReference type="Pfam" id="PF05685">
    <property type="entry name" value="Uma2"/>
    <property type="match status" value="1"/>
</dbReference>
<reference evidence="2 3" key="1">
    <citation type="journal article" date="2015" name="Int. J. Syst. Evol. Microbiol.">
        <title>Sphingomonas hengshuiensis sp. nov., isolated from lake wetland.</title>
        <authorList>
            <person name="Wei S."/>
            <person name="Wang T."/>
            <person name="Liu H."/>
            <person name="Zhang C."/>
            <person name="Guo J."/>
            <person name="Wang Q."/>
            <person name="Liang K."/>
            <person name="Zhang Z."/>
        </authorList>
    </citation>
    <scope>NUCLEOTIDE SEQUENCE [LARGE SCALE GENOMIC DNA]</scope>
    <source>
        <strain evidence="2 3">WHSC-8</strain>
    </source>
</reference>
<dbReference type="RefSeq" id="WP_044330881.1">
    <property type="nucleotide sequence ID" value="NZ_CP010836.1"/>
</dbReference>
<reference evidence="2 3" key="2">
    <citation type="submission" date="2015-02" db="EMBL/GenBank/DDBJ databases">
        <title>The complete genome of Sphingomonas hengshuiensis sp. WHSC-8 isolated from soil of Hengshui Lake.</title>
        <authorList>
            <person name="Wei S."/>
            <person name="Guo J."/>
            <person name="Su C."/>
            <person name="Wu R."/>
            <person name="Zhang Z."/>
            <person name="Liang K."/>
            <person name="Li H."/>
            <person name="Wang T."/>
            <person name="Liu H."/>
            <person name="Zhang C."/>
            <person name="Li Z."/>
            <person name="Wang Q."/>
            <person name="Meng J."/>
        </authorList>
    </citation>
    <scope>NUCLEOTIDE SEQUENCE [LARGE SCALE GENOMIC DNA]</scope>
    <source>
        <strain evidence="2 3">WHSC-8</strain>
    </source>
</reference>
<sequence length="185" mass="20523">MATRTEYPLLTAEEFLQIDFGDRKAELDNGVIRMMAGGTARHAQVQTNILVALAPRLRGTGCAPYNSDMGARTRDHSVRYPDVSVYCGRGDASNDDALTFDDPRVIFEVLSAGTARTDLRVKLDEYKEMPSVDTIVFVDIASERLRVVQRTGPKGWNEVVHDMPFDVPLPSLGLTIPHAEIFARD</sequence>
<dbReference type="InterPro" id="IPR008538">
    <property type="entry name" value="Uma2"/>
</dbReference>
<evidence type="ECO:0000313" key="3">
    <source>
        <dbReference type="Proteomes" id="UP000032300"/>
    </source>
</evidence>
<gene>
    <name evidence="2" type="ORF">TS85_05420</name>
</gene>
<dbReference type="SUPFAM" id="SSF52980">
    <property type="entry name" value="Restriction endonuclease-like"/>
    <property type="match status" value="1"/>
</dbReference>
<dbReference type="InterPro" id="IPR012296">
    <property type="entry name" value="Nuclease_put_TT1808"/>
</dbReference>
<dbReference type="AlphaFoldDB" id="A0A7U4J6U7"/>